<name>K3XD18_GLOUD</name>
<dbReference type="InterPro" id="IPR006683">
    <property type="entry name" value="Thioestr_dom"/>
</dbReference>
<dbReference type="InterPro" id="IPR029069">
    <property type="entry name" value="HotDog_dom_sf"/>
</dbReference>
<dbReference type="Pfam" id="PF03061">
    <property type="entry name" value="4HBT"/>
    <property type="match status" value="1"/>
</dbReference>
<dbReference type="STRING" id="431595.K3XD18"/>
<dbReference type="FunFam" id="3.10.129.10:FF:000057">
    <property type="entry name" value="ATP-binding Cassette (ABC) superfamily"/>
    <property type="match status" value="1"/>
</dbReference>
<protein>
    <recommendedName>
        <fullName evidence="2">HotDog ACOT-type domain-containing protein</fullName>
    </recommendedName>
</protein>
<dbReference type="EMBL" id="ADOS01000854">
    <property type="status" value="NOT_ANNOTATED_CDS"/>
    <property type="molecule type" value="Genomic_DNA"/>
</dbReference>
<dbReference type="PROSITE" id="PS51770">
    <property type="entry name" value="HOTDOG_ACOT"/>
    <property type="match status" value="1"/>
</dbReference>
<accession>K3XD18</accession>
<organism evidence="3 4">
    <name type="scientific">Globisporangium ultimum (strain ATCC 200006 / CBS 805.95 / DAOM BR144)</name>
    <name type="common">Pythium ultimum</name>
    <dbReference type="NCBI Taxonomy" id="431595"/>
    <lineage>
        <taxon>Eukaryota</taxon>
        <taxon>Sar</taxon>
        <taxon>Stramenopiles</taxon>
        <taxon>Oomycota</taxon>
        <taxon>Peronosporomycetes</taxon>
        <taxon>Pythiales</taxon>
        <taxon>Pythiaceae</taxon>
        <taxon>Globisporangium</taxon>
    </lineage>
</organism>
<evidence type="ECO:0000313" key="3">
    <source>
        <dbReference type="EnsemblProtists" id="PYU1_T015117"/>
    </source>
</evidence>
<dbReference type="AlphaFoldDB" id="K3XD18"/>
<dbReference type="Proteomes" id="UP000019132">
    <property type="component" value="Unassembled WGS sequence"/>
</dbReference>
<dbReference type="InParanoid" id="K3XD18"/>
<dbReference type="eggNOG" id="ENOG502S2P3">
    <property type="taxonomic scope" value="Eukaryota"/>
</dbReference>
<dbReference type="GO" id="GO:0005829">
    <property type="term" value="C:cytosol"/>
    <property type="evidence" value="ECO:0007669"/>
    <property type="project" value="TreeGrafter"/>
</dbReference>
<dbReference type="PANTHER" id="PTHR11049">
    <property type="entry name" value="ACYL COENZYME A THIOESTER HYDROLASE"/>
    <property type="match status" value="1"/>
</dbReference>
<dbReference type="VEuPathDB" id="FungiDB:PYU1_G015086"/>
<dbReference type="GO" id="GO:0009062">
    <property type="term" value="P:fatty acid catabolic process"/>
    <property type="evidence" value="ECO:0007669"/>
    <property type="project" value="TreeGrafter"/>
</dbReference>
<dbReference type="Gene3D" id="3.10.129.10">
    <property type="entry name" value="Hotdog Thioesterase"/>
    <property type="match status" value="1"/>
</dbReference>
<dbReference type="PANTHER" id="PTHR11049:SF24">
    <property type="entry name" value="CYTOSOLIC ACYL COENZYME A THIOESTER HYDROLASE"/>
    <property type="match status" value="1"/>
</dbReference>
<dbReference type="GO" id="GO:0006637">
    <property type="term" value="P:acyl-CoA metabolic process"/>
    <property type="evidence" value="ECO:0007669"/>
    <property type="project" value="TreeGrafter"/>
</dbReference>
<dbReference type="HOGENOM" id="CLU_1464049_0_0_1"/>
<dbReference type="GO" id="GO:0052816">
    <property type="term" value="F:long-chain fatty acyl-CoA hydrolase activity"/>
    <property type="evidence" value="ECO:0007669"/>
    <property type="project" value="TreeGrafter"/>
</dbReference>
<evidence type="ECO:0000259" key="2">
    <source>
        <dbReference type="PROSITE" id="PS51770"/>
    </source>
</evidence>
<keyword evidence="4" id="KW-1185">Reference proteome</keyword>
<keyword evidence="1" id="KW-0378">Hydrolase</keyword>
<sequence length="208" mass="24106">MRELAKQRKELAYRWRKEQDEVDKMAFITKDVIHMPQDKEEYVPVSETEIEVRNWFLPRNLNINETLFGGDLLSWMDKAALYCAKNFTKSERMVTIAMNRVLFKLPISASDVVTLKARVSNVRRFRLEVEVEVFVDPADQSGTRKSHTGYFTVLNVDAAGQYKPIHKGLLIDEANQTDMRALLKAQKRWEFEGEEKGLLSLPPLDISI</sequence>
<reference evidence="4" key="1">
    <citation type="journal article" date="2010" name="Genome Biol.">
        <title>Genome sequence of the necrotrophic plant pathogen Pythium ultimum reveals original pathogenicity mechanisms and effector repertoire.</title>
        <authorList>
            <person name="Levesque C.A."/>
            <person name="Brouwer H."/>
            <person name="Cano L."/>
            <person name="Hamilton J.P."/>
            <person name="Holt C."/>
            <person name="Huitema E."/>
            <person name="Raffaele S."/>
            <person name="Robideau G.P."/>
            <person name="Thines M."/>
            <person name="Win J."/>
            <person name="Zerillo M.M."/>
            <person name="Beakes G.W."/>
            <person name="Boore J.L."/>
            <person name="Busam D."/>
            <person name="Dumas B."/>
            <person name="Ferriera S."/>
            <person name="Fuerstenberg S.I."/>
            <person name="Gachon C.M."/>
            <person name="Gaulin E."/>
            <person name="Govers F."/>
            <person name="Grenville-Briggs L."/>
            <person name="Horner N."/>
            <person name="Hostetler J."/>
            <person name="Jiang R.H."/>
            <person name="Johnson J."/>
            <person name="Krajaejun T."/>
            <person name="Lin H."/>
            <person name="Meijer H.J."/>
            <person name="Moore B."/>
            <person name="Morris P."/>
            <person name="Phuntmart V."/>
            <person name="Puiu D."/>
            <person name="Shetty J."/>
            <person name="Stajich J.E."/>
            <person name="Tripathy S."/>
            <person name="Wawra S."/>
            <person name="van West P."/>
            <person name="Whitty B.R."/>
            <person name="Coutinho P.M."/>
            <person name="Henrissat B."/>
            <person name="Martin F."/>
            <person name="Thomas P.D."/>
            <person name="Tyler B.M."/>
            <person name="De Vries R.P."/>
            <person name="Kamoun S."/>
            <person name="Yandell M."/>
            <person name="Tisserat N."/>
            <person name="Buell C.R."/>
        </authorList>
    </citation>
    <scope>NUCLEOTIDE SEQUENCE</scope>
    <source>
        <strain evidence="4">DAOM:BR144</strain>
    </source>
</reference>
<dbReference type="SUPFAM" id="SSF54637">
    <property type="entry name" value="Thioesterase/thiol ester dehydrase-isomerase"/>
    <property type="match status" value="1"/>
</dbReference>
<reference evidence="3" key="3">
    <citation type="submission" date="2015-02" db="UniProtKB">
        <authorList>
            <consortium name="EnsemblProtists"/>
        </authorList>
    </citation>
    <scope>IDENTIFICATION</scope>
    <source>
        <strain evidence="3">DAOM BR144</strain>
    </source>
</reference>
<dbReference type="InterPro" id="IPR040170">
    <property type="entry name" value="Cytosol_ACT"/>
</dbReference>
<dbReference type="InterPro" id="IPR033120">
    <property type="entry name" value="HOTDOG_ACOT"/>
</dbReference>
<reference evidence="4" key="2">
    <citation type="submission" date="2010-04" db="EMBL/GenBank/DDBJ databases">
        <authorList>
            <person name="Buell R."/>
            <person name="Hamilton J."/>
            <person name="Hostetler J."/>
        </authorList>
    </citation>
    <scope>NUCLEOTIDE SEQUENCE [LARGE SCALE GENOMIC DNA]</scope>
    <source>
        <strain evidence="4">DAOM:BR144</strain>
    </source>
</reference>
<dbReference type="EnsemblProtists" id="PYU1_T015117">
    <property type="protein sequence ID" value="PYU1_T015117"/>
    <property type="gene ID" value="PYU1_G015086"/>
</dbReference>
<evidence type="ECO:0000256" key="1">
    <source>
        <dbReference type="ARBA" id="ARBA00022801"/>
    </source>
</evidence>
<feature type="domain" description="HotDog ACOT-type" evidence="2">
    <location>
        <begin position="46"/>
        <end position="159"/>
    </location>
</feature>
<dbReference type="CDD" id="cd03442">
    <property type="entry name" value="BFIT_BACH"/>
    <property type="match status" value="1"/>
</dbReference>
<evidence type="ECO:0000313" key="4">
    <source>
        <dbReference type="Proteomes" id="UP000019132"/>
    </source>
</evidence>
<dbReference type="OMA" id="QCSINEA"/>
<proteinExistence type="predicted"/>